<proteinExistence type="predicted"/>
<keyword evidence="2" id="KW-0472">Membrane</keyword>
<dbReference type="GO" id="GO:0012505">
    <property type="term" value="C:endomembrane system"/>
    <property type="evidence" value="ECO:0007669"/>
    <property type="project" value="TreeGrafter"/>
</dbReference>
<feature type="region of interest" description="Disordered" evidence="1">
    <location>
        <begin position="1"/>
        <end position="31"/>
    </location>
</feature>
<accession>A0A6V7PU96</accession>
<protein>
    <submittedName>
        <fullName evidence="3">Uncharacterized protein</fullName>
    </submittedName>
</protein>
<organism evidence="3">
    <name type="scientific">Ananas comosus var. bracteatus</name>
    <name type="common">red pineapple</name>
    <dbReference type="NCBI Taxonomy" id="296719"/>
    <lineage>
        <taxon>Eukaryota</taxon>
        <taxon>Viridiplantae</taxon>
        <taxon>Streptophyta</taxon>
        <taxon>Embryophyta</taxon>
        <taxon>Tracheophyta</taxon>
        <taxon>Spermatophyta</taxon>
        <taxon>Magnoliopsida</taxon>
        <taxon>Liliopsida</taxon>
        <taxon>Poales</taxon>
        <taxon>Bromeliaceae</taxon>
        <taxon>Bromelioideae</taxon>
        <taxon>Ananas</taxon>
    </lineage>
</organism>
<name>A0A6V7PU96_ANACO</name>
<evidence type="ECO:0000256" key="1">
    <source>
        <dbReference type="SAM" id="MobiDB-lite"/>
    </source>
</evidence>
<feature type="transmembrane region" description="Helical" evidence="2">
    <location>
        <begin position="41"/>
        <end position="63"/>
    </location>
</feature>
<dbReference type="AlphaFoldDB" id="A0A6V7PU96"/>
<reference evidence="3" key="1">
    <citation type="submission" date="2020-07" db="EMBL/GenBank/DDBJ databases">
        <authorList>
            <person name="Lin J."/>
        </authorList>
    </citation>
    <scope>NUCLEOTIDE SEQUENCE</scope>
</reference>
<gene>
    <name evidence="3" type="ORF">CB5_LOCUS17641</name>
</gene>
<keyword evidence="2" id="KW-1133">Transmembrane helix</keyword>
<dbReference type="PANTHER" id="PTHR36362:SF1">
    <property type="entry name" value="DNA-DIRECTED RNA POLYMERASE SUBUNIT BETA"/>
    <property type="match status" value="1"/>
</dbReference>
<evidence type="ECO:0000256" key="2">
    <source>
        <dbReference type="SAM" id="Phobius"/>
    </source>
</evidence>
<evidence type="ECO:0000313" key="3">
    <source>
        <dbReference type="EMBL" id="CAD1834430.1"/>
    </source>
</evidence>
<sequence length="428" mass="48152">MQESVLSSRRAPPEDCAAAAAEDDADEPKARRSASFPGARISAAAAFFFGLFFFLLLVLIFAARAQPRPVFCGSPYDALTRSALLVRRLDGLASDFGSLGVPGIETREDSRMDNERSAQGLGGISAGIRDPAHQEQYVWNGLRPQLRAVVHGPLAQAGPHDREWRFQRAFYMGFTTGRARGEDHIPLPRHPEKYLKKGPAYVDKNCTYFAGKDFVDFGSVDWAKVMEKHGISDLSQVVVFFDDHQNELKRLKQALKAGFQNLIFEDNYDTGTGDHYSLRQICDQSYIRGGGHSCFTDSDEARIRSKRKKFWEKAMDIEELCGKGDAWWGVRGYVRDNFNHSNKAIPYEEHFENSRFLESVLDVYWELPPVAGPSLTHQTRYDPARAPNPIIEDGQYGLFQRLGLGRLETSVFNGYTQMVYVQISPSTS</sequence>
<dbReference type="EMBL" id="LR862152">
    <property type="protein sequence ID" value="CAD1834430.1"/>
    <property type="molecule type" value="Genomic_DNA"/>
</dbReference>
<keyword evidence="2" id="KW-0812">Transmembrane</keyword>
<dbReference type="PANTHER" id="PTHR36362">
    <property type="entry name" value="DNA-DIRECTED RNA POLYMERASE SUBUNIT BETA"/>
    <property type="match status" value="1"/>
</dbReference>